<dbReference type="OrthoDB" id="9997417at2"/>
<comment type="caution">
    <text evidence="1">The sequence shown here is derived from an EMBL/GenBank/DDBJ whole genome shotgun (WGS) entry which is preliminary data.</text>
</comment>
<organism evidence="1 2">
    <name type="scientific">Aureibacillus halotolerans</name>
    <dbReference type="NCBI Taxonomy" id="1508390"/>
    <lineage>
        <taxon>Bacteria</taxon>
        <taxon>Bacillati</taxon>
        <taxon>Bacillota</taxon>
        <taxon>Bacilli</taxon>
        <taxon>Bacillales</taxon>
        <taxon>Bacillaceae</taxon>
        <taxon>Aureibacillus</taxon>
    </lineage>
</organism>
<evidence type="ECO:0000313" key="1">
    <source>
        <dbReference type="EMBL" id="TDQ35268.1"/>
    </source>
</evidence>
<evidence type="ECO:0000313" key="2">
    <source>
        <dbReference type="Proteomes" id="UP000295632"/>
    </source>
</evidence>
<dbReference type="Proteomes" id="UP000295632">
    <property type="component" value="Unassembled WGS sequence"/>
</dbReference>
<sequence>MSEEQRLKDIKEVSNKWLGGFIRGDSAMSDISNIMEKDYVTVTNAVITAVEGKPLASIGDATLSFSSRR</sequence>
<accession>A0A4V3D4E2</accession>
<dbReference type="EMBL" id="SNYJ01000022">
    <property type="protein sequence ID" value="TDQ35268.1"/>
    <property type="molecule type" value="Genomic_DNA"/>
</dbReference>
<reference evidence="1 2" key="1">
    <citation type="submission" date="2019-03" db="EMBL/GenBank/DDBJ databases">
        <title>Genomic Encyclopedia of Type Strains, Phase IV (KMG-IV): sequencing the most valuable type-strain genomes for metagenomic binning, comparative biology and taxonomic classification.</title>
        <authorList>
            <person name="Goeker M."/>
        </authorList>
    </citation>
    <scope>NUCLEOTIDE SEQUENCE [LARGE SCALE GENOMIC DNA]</scope>
    <source>
        <strain evidence="1 2">DSM 28697</strain>
    </source>
</reference>
<protein>
    <submittedName>
        <fullName evidence="1">Uncharacterized protein</fullName>
    </submittedName>
</protein>
<dbReference type="RefSeq" id="WP_133581976.1">
    <property type="nucleotide sequence ID" value="NZ_SNYJ01000022.1"/>
</dbReference>
<name>A0A4V3D4E2_9BACI</name>
<dbReference type="AlphaFoldDB" id="A0A4V3D4E2"/>
<keyword evidence="2" id="KW-1185">Reference proteome</keyword>
<proteinExistence type="predicted"/>
<gene>
    <name evidence="1" type="ORF">EV213_12255</name>
</gene>